<evidence type="ECO:0000256" key="4">
    <source>
        <dbReference type="ARBA" id="ARBA00023136"/>
    </source>
</evidence>
<name>A0A1M7IHY1_9BURK</name>
<comment type="subcellular location">
    <subcellularLocation>
        <location evidence="1">Membrane</location>
        <topology evidence="1">Multi-pass membrane protein</topology>
    </subcellularLocation>
</comment>
<dbReference type="GO" id="GO:0016020">
    <property type="term" value="C:membrane"/>
    <property type="evidence" value="ECO:0007669"/>
    <property type="project" value="UniProtKB-SubCell"/>
</dbReference>
<protein>
    <submittedName>
        <fullName evidence="6">Membrane protein required for colicin V production</fullName>
    </submittedName>
</protein>
<dbReference type="OrthoDB" id="9810601at2"/>
<organism evidence="6 7">
    <name type="scientific">Duganella sacchari</name>
    <dbReference type="NCBI Taxonomy" id="551987"/>
    <lineage>
        <taxon>Bacteria</taxon>
        <taxon>Pseudomonadati</taxon>
        <taxon>Pseudomonadota</taxon>
        <taxon>Betaproteobacteria</taxon>
        <taxon>Burkholderiales</taxon>
        <taxon>Oxalobacteraceae</taxon>
        <taxon>Telluria group</taxon>
        <taxon>Duganella</taxon>
    </lineage>
</organism>
<accession>A0A1M7IHY1</accession>
<dbReference type="STRING" id="551987.SAMN05192549_101505"/>
<dbReference type="InterPro" id="IPR052719">
    <property type="entry name" value="CvpA-like"/>
</dbReference>
<evidence type="ECO:0000256" key="1">
    <source>
        <dbReference type="ARBA" id="ARBA00004141"/>
    </source>
</evidence>
<reference evidence="7" key="1">
    <citation type="submission" date="2016-11" db="EMBL/GenBank/DDBJ databases">
        <authorList>
            <person name="Varghese N."/>
            <person name="Submissions S."/>
        </authorList>
    </citation>
    <scope>NUCLEOTIDE SEQUENCE [LARGE SCALE GENOMIC DNA]</scope>
    <source>
        <strain evidence="7">Sac-22</strain>
    </source>
</reference>
<proteinExistence type="predicted"/>
<feature type="transmembrane region" description="Helical" evidence="5">
    <location>
        <begin position="32"/>
        <end position="52"/>
    </location>
</feature>
<keyword evidence="4 5" id="KW-0472">Membrane</keyword>
<feature type="transmembrane region" description="Helical" evidence="5">
    <location>
        <begin position="6"/>
        <end position="25"/>
    </location>
</feature>
<evidence type="ECO:0000313" key="6">
    <source>
        <dbReference type="EMBL" id="SHM40384.1"/>
    </source>
</evidence>
<keyword evidence="2 5" id="KW-0812">Transmembrane</keyword>
<dbReference type="PANTHER" id="PTHR36926">
    <property type="entry name" value="COLICIN V PRODUCTION PROTEIN"/>
    <property type="match status" value="1"/>
</dbReference>
<sequence length="162" mass="17281">MTIFDYLVIFVLAASVIIGVVRGLVKEVLSLLSWVIAFVAANAYAAPLAQMLPPAVPGDVLRLIIAFLALFIGARILMGLLSLALDALIDAGGLSLIDRTLGMVFGAARGLVIVLAAVILCEMTSLPKQDFWKHAVLSPYAETGARMVLPYLPAAMTQHMNF</sequence>
<dbReference type="Pfam" id="PF02674">
    <property type="entry name" value="Colicin_V"/>
    <property type="match status" value="1"/>
</dbReference>
<feature type="transmembrane region" description="Helical" evidence="5">
    <location>
        <begin position="101"/>
        <end position="120"/>
    </location>
</feature>
<evidence type="ECO:0000256" key="3">
    <source>
        <dbReference type="ARBA" id="ARBA00022989"/>
    </source>
</evidence>
<evidence type="ECO:0000256" key="2">
    <source>
        <dbReference type="ARBA" id="ARBA00022692"/>
    </source>
</evidence>
<dbReference type="InterPro" id="IPR003825">
    <property type="entry name" value="Colicin-V_CvpA"/>
</dbReference>
<gene>
    <name evidence="6" type="ORF">SAMN05192549_101505</name>
</gene>
<dbReference type="Proteomes" id="UP000184339">
    <property type="component" value="Unassembled WGS sequence"/>
</dbReference>
<dbReference type="GO" id="GO:0009403">
    <property type="term" value="P:toxin biosynthetic process"/>
    <property type="evidence" value="ECO:0007669"/>
    <property type="project" value="InterPro"/>
</dbReference>
<feature type="transmembrane region" description="Helical" evidence="5">
    <location>
        <begin position="64"/>
        <end position="89"/>
    </location>
</feature>
<evidence type="ECO:0000313" key="7">
    <source>
        <dbReference type="Proteomes" id="UP000184339"/>
    </source>
</evidence>
<keyword evidence="7" id="KW-1185">Reference proteome</keyword>
<evidence type="ECO:0000256" key="5">
    <source>
        <dbReference type="SAM" id="Phobius"/>
    </source>
</evidence>
<dbReference type="RefSeq" id="WP_072781059.1">
    <property type="nucleotide sequence ID" value="NZ_FRCX01000001.1"/>
</dbReference>
<dbReference type="AlphaFoldDB" id="A0A1M7IHY1"/>
<dbReference type="EMBL" id="FRCX01000001">
    <property type="protein sequence ID" value="SHM40384.1"/>
    <property type="molecule type" value="Genomic_DNA"/>
</dbReference>
<keyword evidence="3 5" id="KW-1133">Transmembrane helix</keyword>
<dbReference type="PANTHER" id="PTHR36926:SF1">
    <property type="entry name" value="COLICIN V PRODUCTION PROTEIN"/>
    <property type="match status" value="1"/>
</dbReference>